<keyword evidence="2" id="KW-1185">Reference proteome</keyword>
<reference evidence="2" key="1">
    <citation type="journal article" date="2019" name="Int. J. Syst. Evol. Microbiol.">
        <title>The Global Catalogue of Microorganisms (GCM) 10K type strain sequencing project: providing services to taxonomists for standard genome sequencing and annotation.</title>
        <authorList>
            <consortium name="The Broad Institute Genomics Platform"/>
            <consortium name="The Broad Institute Genome Sequencing Center for Infectious Disease"/>
            <person name="Wu L."/>
            <person name="Ma J."/>
        </authorList>
    </citation>
    <scope>NUCLEOTIDE SEQUENCE [LARGE SCALE GENOMIC DNA]</scope>
    <source>
        <strain evidence="2">CCUG 57508</strain>
    </source>
</reference>
<gene>
    <name evidence="1" type="ORF">ACFQ2V_13905</name>
</gene>
<dbReference type="Proteomes" id="UP001597046">
    <property type="component" value="Unassembled WGS sequence"/>
</dbReference>
<proteinExistence type="predicted"/>
<comment type="caution">
    <text evidence="1">The sequence shown here is derived from an EMBL/GenBank/DDBJ whole genome shotgun (WGS) entry which is preliminary data.</text>
</comment>
<organism evidence="1 2">
    <name type="scientific">Terrabacter terrigena</name>
    <dbReference type="NCBI Taxonomy" id="574718"/>
    <lineage>
        <taxon>Bacteria</taxon>
        <taxon>Bacillati</taxon>
        <taxon>Actinomycetota</taxon>
        <taxon>Actinomycetes</taxon>
        <taxon>Micrococcales</taxon>
        <taxon>Intrasporangiaceae</taxon>
        <taxon>Terrabacter</taxon>
    </lineage>
</organism>
<sequence length="322" mass="36556">MGYGYRVYRFSATVRRTRSKVDLAQTSGDAYIRTLPTVVESLTSSGVLYDKPNYLALLDEMPDPEQGMQAMRVREVTASGNRVSCEISHGTRGAHEDLLSDDVDEEIDNKAASRRYRFDFYFPQDGDTGILVAEANGGTCPVDLLLRWIARRHAEILGDIDGSWVKLQVEQIADHDYLLGLIRNSTKTQVRLIQTEQTARRKRTSRDRVLTINEISETQSYALAEEILHWARQDSDTAGAIRRTMRLLGLNRDKLREANMTFNLPEVRVEAPSGTKVIAPGQIQELFTYPLGDRRPRPDTWRSATRDRAHGLSVMERIPVEF</sequence>
<protein>
    <submittedName>
        <fullName evidence="1">Uncharacterized protein</fullName>
    </submittedName>
</protein>
<name>A0ABW3N100_9MICO</name>
<dbReference type="EMBL" id="JBHTKH010000009">
    <property type="protein sequence ID" value="MFD1055404.1"/>
    <property type="molecule type" value="Genomic_DNA"/>
</dbReference>
<evidence type="ECO:0000313" key="1">
    <source>
        <dbReference type="EMBL" id="MFD1055404.1"/>
    </source>
</evidence>
<dbReference type="RefSeq" id="WP_386053425.1">
    <property type="nucleotide sequence ID" value="NZ_JBHTKH010000009.1"/>
</dbReference>
<accession>A0ABW3N100</accession>
<evidence type="ECO:0000313" key="2">
    <source>
        <dbReference type="Proteomes" id="UP001597046"/>
    </source>
</evidence>